<keyword evidence="4" id="KW-1185">Reference proteome</keyword>
<feature type="transmembrane region" description="Helical" evidence="2">
    <location>
        <begin position="115"/>
        <end position="137"/>
    </location>
</feature>
<dbReference type="Gene3D" id="2.60.40.10">
    <property type="entry name" value="Immunoglobulins"/>
    <property type="match status" value="1"/>
</dbReference>
<reference evidence="3 4" key="1">
    <citation type="submission" date="2018-01" db="EMBL/GenBank/DDBJ databases">
        <title>Comparison of the Chinese Bamboo Partridge and Red Junglefowl genome sequences highlights the importance of demography in genome evolution.</title>
        <authorList>
            <person name="Tiley G.P."/>
            <person name="Kimball R.T."/>
            <person name="Braun E.L."/>
            <person name="Burleigh J.G."/>
        </authorList>
    </citation>
    <scope>NUCLEOTIDE SEQUENCE [LARGE SCALE GENOMIC DNA]</scope>
    <source>
        <strain evidence="3">RTK389</strain>
        <tissue evidence="3">Blood</tissue>
    </source>
</reference>
<sequence length="158" mass="17364">TDHSFRPPNISPRFEEPVVLGSNVTIWCWTKRYGGTICLHKDGRSIPIRCQHTNWAGLATFTLFGVAQADTGTYRCSYRPEGRYLLSSPLGEKVALEMTPTPALPGVSGPAHGNMVVAVVRGCAAVLVFCLGLFFVIDARSLWRQRDKSAGGEQVQWL</sequence>
<keyword evidence="2" id="KW-0472">Membrane</keyword>
<dbReference type="AlphaFoldDB" id="A0A2P4S593"/>
<evidence type="ECO:0000256" key="1">
    <source>
        <dbReference type="ARBA" id="ARBA00023157"/>
    </source>
</evidence>
<keyword evidence="2" id="KW-0812">Transmembrane</keyword>
<comment type="caution">
    <text evidence="3">The sequence shown here is derived from an EMBL/GenBank/DDBJ whole genome shotgun (WGS) entry which is preliminary data.</text>
</comment>
<gene>
    <name evidence="3" type="ORF">CIB84_016952</name>
</gene>
<evidence type="ECO:0000256" key="2">
    <source>
        <dbReference type="SAM" id="Phobius"/>
    </source>
</evidence>
<evidence type="ECO:0000313" key="3">
    <source>
        <dbReference type="EMBL" id="POI19302.1"/>
    </source>
</evidence>
<dbReference type="GO" id="GO:0002764">
    <property type="term" value="P:immune response-regulating signaling pathway"/>
    <property type="evidence" value="ECO:0007669"/>
    <property type="project" value="TreeGrafter"/>
</dbReference>
<evidence type="ECO:0000313" key="4">
    <source>
        <dbReference type="Proteomes" id="UP000237246"/>
    </source>
</evidence>
<dbReference type="OrthoDB" id="9116688at2759"/>
<dbReference type="SUPFAM" id="SSF48726">
    <property type="entry name" value="Immunoglobulin"/>
    <property type="match status" value="1"/>
</dbReference>
<organism evidence="3 4">
    <name type="scientific">Bambusicola thoracicus</name>
    <name type="common">Chinese bamboo-partridge</name>
    <name type="synonym">Perdix thoracica</name>
    <dbReference type="NCBI Taxonomy" id="9083"/>
    <lineage>
        <taxon>Eukaryota</taxon>
        <taxon>Metazoa</taxon>
        <taxon>Chordata</taxon>
        <taxon>Craniata</taxon>
        <taxon>Vertebrata</taxon>
        <taxon>Euteleostomi</taxon>
        <taxon>Archelosauria</taxon>
        <taxon>Archosauria</taxon>
        <taxon>Dinosauria</taxon>
        <taxon>Saurischia</taxon>
        <taxon>Theropoda</taxon>
        <taxon>Coelurosauria</taxon>
        <taxon>Aves</taxon>
        <taxon>Neognathae</taxon>
        <taxon>Galloanserae</taxon>
        <taxon>Galliformes</taxon>
        <taxon>Phasianidae</taxon>
        <taxon>Perdicinae</taxon>
        <taxon>Bambusicola</taxon>
    </lineage>
</organism>
<dbReference type="PANTHER" id="PTHR11738:SF186">
    <property type="entry name" value="OSTEOCLAST-ASSOCIATED IMMUNOGLOBULIN-LIKE RECEPTOR"/>
    <property type="match status" value="1"/>
</dbReference>
<accession>A0A2P4S593</accession>
<proteinExistence type="predicted"/>
<dbReference type="EMBL" id="PPHD01104542">
    <property type="protein sequence ID" value="POI19302.1"/>
    <property type="molecule type" value="Genomic_DNA"/>
</dbReference>
<evidence type="ECO:0008006" key="5">
    <source>
        <dbReference type="Google" id="ProtNLM"/>
    </source>
</evidence>
<feature type="non-terminal residue" evidence="3">
    <location>
        <position position="1"/>
    </location>
</feature>
<dbReference type="InterPro" id="IPR013783">
    <property type="entry name" value="Ig-like_fold"/>
</dbReference>
<name>A0A2P4S593_BAMTH</name>
<protein>
    <recommendedName>
        <fullName evidence="5">Immunoglobulin subtype domain-containing protein</fullName>
    </recommendedName>
</protein>
<keyword evidence="1" id="KW-1015">Disulfide bond</keyword>
<dbReference type="InterPro" id="IPR036179">
    <property type="entry name" value="Ig-like_dom_sf"/>
</dbReference>
<keyword evidence="2" id="KW-1133">Transmembrane helix</keyword>
<dbReference type="PANTHER" id="PTHR11738">
    <property type="entry name" value="MHC CLASS I NK CELL RECEPTOR"/>
    <property type="match status" value="1"/>
</dbReference>
<dbReference type="Proteomes" id="UP000237246">
    <property type="component" value="Unassembled WGS sequence"/>
</dbReference>
<dbReference type="InterPro" id="IPR050412">
    <property type="entry name" value="Ig-like_Receptors_ImmuneReg"/>
</dbReference>